<feature type="compositionally biased region" description="Basic and acidic residues" evidence="1">
    <location>
        <begin position="42"/>
        <end position="56"/>
    </location>
</feature>
<evidence type="ECO:0000313" key="2">
    <source>
        <dbReference type="EMBL" id="KAK9769628.1"/>
    </source>
</evidence>
<gene>
    <name evidence="2" type="ORF">SCAR479_13693</name>
</gene>
<dbReference type="SUPFAM" id="SSF53335">
    <property type="entry name" value="S-adenosyl-L-methionine-dependent methyltransferases"/>
    <property type="match status" value="1"/>
</dbReference>
<accession>A0ABR2X752</accession>
<dbReference type="InterPro" id="IPR029063">
    <property type="entry name" value="SAM-dependent_MTases_sf"/>
</dbReference>
<feature type="region of interest" description="Disordered" evidence="1">
    <location>
        <begin position="42"/>
        <end position="62"/>
    </location>
</feature>
<dbReference type="Gene3D" id="3.40.50.150">
    <property type="entry name" value="Vaccinia Virus protein VP39"/>
    <property type="match status" value="1"/>
</dbReference>
<dbReference type="GO" id="GO:0008168">
    <property type="term" value="F:methyltransferase activity"/>
    <property type="evidence" value="ECO:0007669"/>
    <property type="project" value="UniProtKB-KW"/>
</dbReference>
<keyword evidence="2" id="KW-0808">Transferase</keyword>
<dbReference type="GO" id="GO:0032259">
    <property type="term" value="P:methylation"/>
    <property type="evidence" value="ECO:0007669"/>
    <property type="project" value="UniProtKB-KW"/>
</dbReference>
<comment type="caution">
    <text evidence="2">The sequence shown here is derived from an EMBL/GenBank/DDBJ whole genome shotgun (WGS) entry which is preliminary data.</text>
</comment>
<proteinExistence type="predicted"/>
<sequence length="121" mass="13477">MALHHVDSPVEFLKLLRQRVKKGGSLVVLDFLAPVPSDAYIKEGVDDGEKDGDKNKYNLSRRPNAEGMPAVWPGFSVKDIIEDMQAAGCVDVEVKVHPDPIQMPKKMGKWDRMYIAQATVT</sequence>
<name>A0ABR2X752_9PEZI</name>
<organism evidence="2 3">
    <name type="scientific">Seiridium cardinale</name>
    <dbReference type="NCBI Taxonomy" id="138064"/>
    <lineage>
        <taxon>Eukaryota</taxon>
        <taxon>Fungi</taxon>
        <taxon>Dikarya</taxon>
        <taxon>Ascomycota</taxon>
        <taxon>Pezizomycotina</taxon>
        <taxon>Sordariomycetes</taxon>
        <taxon>Xylariomycetidae</taxon>
        <taxon>Amphisphaeriales</taxon>
        <taxon>Sporocadaceae</taxon>
        <taxon>Seiridium</taxon>
    </lineage>
</organism>
<reference evidence="2 3" key="1">
    <citation type="submission" date="2024-02" db="EMBL/GenBank/DDBJ databases">
        <title>First draft genome assembly of two strains of Seiridium cardinale.</title>
        <authorList>
            <person name="Emiliani G."/>
            <person name="Scali E."/>
        </authorList>
    </citation>
    <scope>NUCLEOTIDE SEQUENCE [LARGE SCALE GENOMIC DNA]</scope>
    <source>
        <strain evidence="2 3">BM-138-000479</strain>
    </source>
</reference>
<evidence type="ECO:0000256" key="1">
    <source>
        <dbReference type="SAM" id="MobiDB-lite"/>
    </source>
</evidence>
<keyword evidence="3" id="KW-1185">Reference proteome</keyword>
<dbReference type="EMBL" id="JARVKM010000116">
    <property type="protein sequence ID" value="KAK9769628.1"/>
    <property type="molecule type" value="Genomic_DNA"/>
</dbReference>
<keyword evidence="2" id="KW-0489">Methyltransferase</keyword>
<dbReference type="Proteomes" id="UP001465668">
    <property type="component" value="Unassembled WGS sequence"/>
</dbReference>
<evidence type="ECO:0000313" key="3">
    <source>
        <dbReference type="Proteomes" id="UP001465668"/>
    </source>
</evidence>
<protein>
    <submittedName>
        <fullName evidence="2">S-adenosyl-L-methionine-dependent methyltransferase</fullName>
    </submittedName>
</protein>